<feature type="region of interest" description="Disordered" evidence="1">
    <location>
        <begin position="366"/>
        <end position="403"/>
    </location>
</feature>
<keyword evidence="2" id="KW-0472">Membrane</keyword>
<dbReference type="EMBL" id="BAABUK010000016">
    <property type="protein sequence ID" value="GAA5813213.1"/>
    <property type="molecule type" value="Genomic_DNA"/>
</dbReference>
<feature type="region of interest" description="Disordered" evidence="1">
    <location>
        <begin position="315"/>
        <end position="341"/>
    </location>
</feature>
<feature type="transmembrane region" description="Helical" evidence="2">
    <location>
        <begin position="140"/>
        <end position="158"/>
    </location>
</feature>
<keyword evidence="2" id="KW-1133">Transmembrane helix</keyword>
<name>A0ABP9Z282_9FUNG</name>
<organism evidence="3 4">
    <name type="scientific">Mucor flavus</name>
    <dbReference type="NCBI Taxonomy" id="439312"/>
    <lineage>
        <taxon>Eukaryota</taxon>
        <taxon>Fungi</taxon>
        <taxon>Fungi incertae sedis</taxon>
        <taxon>Mucoromycota</taxon>
        <taxon>Mucoromycotina</taxon>
        <taxon>Mucoromycetes</taxon>
        <taxon>Mucorales</taxon>
        <taxon>Mucorineae</taxon>
        <taxon>Mucoraceae</taxon>
        <taxon>Mucor</taxon>
    </lineage>
</organism>
<feature type="compositionally biased region" description="Basic and acidic residues" evidence="1">
    <location>
        <begin position="242"/>
        <end position="253"/>
    </location>
</feature>
<keyword evidence="4" id="KW-1185">Reference proteome</keyword>
<sequence length="416" mass="47646">MTHFSDFSYLPNPFENWTEKHKFASQAVDYVECVNLSMQTGVLILLQCFWNYLSNTVAKRSFMSSLEFKFYIIWAIASYNFSKSELLRETVPLLAYSVEGFIISCLGIRSNKRFNRMLKIFRNLGRSDAIIERLLYFKEMNMLISIILCFYALTLGTLCTDALTPNTIIAKSKFGTDLLMAICNTCATLMWIVGIFIFHPRRTKEEIEADNRSRLDKKYPLDTREHTTIVMSNTRGSSDGCEESKSEEKSYENRRLSNRITSFIRNKRVADSTSVFEDPLDLPEQVSSKLIIRKMIHSGDLPVRTSSRANASISVNNGLTSLNPSQRPKTKQSPSPDSLRKVNLPEIEDSFNRGSVSSVSAYGSYGYKSTQDNYSKSVENNQHEDTRKNNEENNNDDESDKNWLRRSPTKVIILNL</sequence>
<accession>A0ABP9Z282</accession>
<feature type="compositionally biased region" description="Polar residues" evidence="1">
    <location>
        <begin position="370"/>
        <end position="380"/>
    </location>
</feature>
<dbReference type="Proteomes" id="UP001473302">
    <property type="component" value="Unassembled WGS sequence"/>
</dbReference>
<evidence type="ECO:0000313" key="4">
    <source>
        <dbReference type="Proteomes" id="UP001473302"/>
    </source>
</evidence>
<protein>
    <submittedName>
        <fullName evidence="3">Uncharacterized protein</fullName>
    </submittedName>
</protein>
<keyword evidence="2" id="KW-0812">Transmembrane</keyword>
<feature type="compositionally biased region" description="Polar residues" evidence="1">
    <location>
        <begin position="315"/>
        <end position="336"/>
    </location>
</feature>
<feature type="transmembrane region" description="Helical" evidence="2">
    <location>
        <begin position="178"/>
        <end position="198"/>
    </location>
</feature>
<proteinExistence type="predicted"/>
<feature type="transmembrane region" description="Helical" evidence="2">
    <location>
        <begin position="93"/>
        <end position="110"/>
    </location>
</feature>
<evidence type="ECO:0000313" key="3">
    <source>
        <dbReference type="EMBL" id="GAA5813213.1"/>
    </source>
</evidence>
<reference evidence="3 4" key="1">
    <citation type="submission" date="2024-04" db="EMBL/GenBank/DDBJ databases">
        <title>genome sequences of Mucor flavus KT1a and Helicostylum pulchrum KT1b strains isolated from the surface of a dry-aged beef.</title>
        <authorList>
            <person name="Toyotome T."/>
            <person name="Hosono M."/>
            <person name="Torimaru M."/>
            <person name="Fukuda K."/>
            <person name="Mikami N."/>
        </authorList>
    </citation>
    <scope>NUCLEOTIDE SEQUENCE [LARGE SCALE GENOMIC DNA]</scope>
    <source>
        <strain evidence="3 4">KT1a</strain>
    </source>
</reference>
<evidence type="ECO:0000256" key="2">
    <source>
        <dbReference type="SAM" id="Phobius"/>
    </source>
</evidence>
<feature type="compositionally biased region" description="Basic and acidic residues" evidence="1">
    <location>
        <begin position="381"/>
        <end position="391"/>
    </location>
</feature>
<gene>
    <name evidence="3" type="ORF">MFLAVUS_006687</name>
</gene>
<feature type="region of interest" description="Disordered" evidence="1">
    <location>
        <begin position="232"/>
        <end position="253"/>
    </location>
</feature>
<evidence type="ECO:0000256" key="1">
    <source>
        <dbReference type="SAM" id="MobiDB-lite"/>
    </source>
</evidence>
<comment type="caution">
    <text evidence="3">The sequence shown here is derived from an EMBL/GenBank/DDBJ whole genome shotgun (WGS) entry which is preliminary data.</text>
</comment>